<dbReference type="GO" id="GO:0005886">
    <property type="term" value="C:plasma membrane"/>
    <property type="evidence" value="ECO:0007669"/>
    <property type="project" value="UniProtKB-SubCell"/>
</dbReference>
<evidence type="ECO:0000256" key="4">
    <source>
        <dbReference type="ARBA" id="ARBA00022989"/>
    </source>
</evidence>
<sequence>MKLLKIYPSYFIYINCSIVTITTQDNAPSLALEVLKGEARSRSFKKALNNVLKRVLEGETLARSLERHPKIFDKFFQNIVRV</sequence>
<evidence type="ECO:0000256" key="3">
    <source>
        <dbReference type="ARBA" id="ARBA00022692"/>
    </source>
</evidence>
<dbReference type="Pfam" id="PF00482">
    <property type="entry name" value="T2SSF"/>
    <property type="match status" value="1"/>
</dbReference>
<dbReference type="AlphaFoldDB" id="X1MHK2"/>
<comment type="subcellular location">
    <subcellularLocation>
        <location evidence="1">Cell membrane</location>
        <topology evidence="1">Multi-pass membrane protein</topology>
    </subcellularLocation>
</comment>
<keyword evidence="3" id="KW-0812">Transmembrane</keyword>
<evidence type="ECO:0000256" key="2">
    <source>
        <dbReference type="ARBA" id="ARBA00022475"/>
    </source>
</evidence>
<reference evidence="7" key="1">
    <citation type="journal article" date="2014" name="Front. Microbiol.">
        <title>High frequency of phylogenetically diverse reductive dehalogenase-homologous genes in deep subseafloor sedimentary metagenomes.</title>
        <authorList>
            <person name="Kawai M."/>
            <person name="Futagami T."/>
            <person name="Toyoda A."/>
            <person name="Takaki Y."/>
            <person name="Nishi S."/>
            <person name="Hori S."/>
            <person name="Arai W."/>
            <person name="Tsubouchi T."/>
            <person name="Morono Y."/>
            <person name="Uchiyama I."/>
            <person name="Ito T."/>
            <person name="Fujiyama A."/>
            <person name="Inagaki F."/>
            <person name="Takami H."/>
        </authorList>
    </citation>
    <scope>NUCLEOTIDE SEQUENCE</scope>
    <source>
        <strain evidence="7">Expedition CK06-06</strain>
    </source>
</reference>
<proteinExistence type="predicted"/>
<dbReference type="InterPro" id="IPR042094">
    <property type="entry name" value="T2SS_GspF_sf"/>
</dbReference>
<dbReference type="EMBL" id="BARV01019473">
    <property type="protein sequence ID" value="GAI31117.1"/>
    <property type="molecule type" value="Genomic_DNA"/>
</dbReference>
<dbReference type="InterPro" id="IPR018076">
    <property type="entry name" value="T2SS_GspF_dom"/>
</dbReference>
<keyword evidence="4" id="KW-1133">Transmembrane helix</keyword>
<evidence type="ECO:0000256" key="5">
    <source>
        <dbReference type="ARBA" id="ARBA00023136"/>
    </source>
</evidence>
<evidence type="ECO:0000256" key="1">
    <source>
        <dbReference type="ARBA" id="ARBA00004651"/>
    </source>
</evidence>
<accession>X1MHK2</accession>
<feature type="non-terminal residue" evidence="7">
    <location>
        <position position="82"/>
    </location>
</feature>
<keyword evidence="5" id="KW-0472">Membrane</keyword>
<evidence type="ECO:0000259" key="6">
    <source>
        <dbReference type="Pfam" id="PF00482"/>
    </source>
</evidence>
<keyword evidence="2" id="KW-1003">Cell membrane</keyword>
<evidence type="ECO:0000313" key="7">
    <source>
        <dbReference type="EMBL" id="GAI31117.1"/>
    </source>
</evidence>
<organism evidence="7">
    <name type="scientific">marine sediment metagenome</name>
    <dbReference type="NCBI Taxonomy" id="412755"/>
    <lineage>
        <taxon>unclassified sequences</taxon>
        <taxon>metagenomes</taxon>
        <taxon>ecological metagenomes</taxon>
    </lineage>
</organism>
<dbReference type="Gene3D" id="1.20.81.30">
    <property type="entry name" value="Type II secretion system (T2SS), domain F"/>
    <property type="match status" value="1"/>
</dbReference>
<gene>
    <name evidence="7" type="ORF">S06H3_32722</name>
</gene>
<comment type="caution">
    <text evidence="7">The sequence shown here is derived from an EMBL/GenBank/DDBJ whole genome shotgun (WGS) entry which is preliminary data.</text>
</comment>
<feature type="domain" description="Type II secretion system protein GspF" evidence="6">
    <location>
        <begin position="31"/>
        <end position="82"/>
    </location>
</feature>
<name>X1MHK2_9ZZZZ</name>
<protein>
    <recommendedName>
        <fullName evidence="6">Type II secretion system protein GspF domain-containing protein</fullName>
    </recommendedName>
</protein>